<name>A0A839GL34_9BACT</name>
<sequence>MVAKSALVPFMKLRVYSIASPQVPDLLLYRHFKSLPFFIFCGKGFLSCFWLLFRKQPKNRKGKNYRESVIITTLRMAARRRISITGRPACQETKICISPEIA</sequence>
<evidence type="ECO:0000256" key="1">
    <source>
        <dbReference type="SAM" id="Phobius"/>
    </source>
</evidence>
<keyword evidence="3" id="KW-1185">Reference proteome</keyword>
<keyword evidence="1" id="KW-1133">Transmembrane helix</keyword>
<gene>
    <name evidence="2" type="ORF">FHS90_002232</name>
</gene>
<keyword evidence="1" id="KW-0812">Transmembrane</keyword>
<feature type="transmembrane region" description="Helical" evidence="1">
    <location>
        <begin position="35"/>
        <end position="53"/>
    </location>
</feature>
<organism evidence="2 3">
    <name type="scientific">Rufibacter quisquiliarum</name>
    <dbReference type="NCBI Taxonomy" id="1549639"/>
    <lineage>
        <taxon>Bacteria</taxon>
        <taxon>Pseudomonadati</taxon>
        <taxon>Bacteroidota</taxon>
        <taxon>Cytophagia</taxon>
        <taxon>Cytophagales</taxon>
        <taxon>Hymenobacteraceae</taxon>
        <taxon>Rufibacter</taxon>
    </lineage>
</organism>
<comment type="caution">
    <text evidence="2">The sequence shown here is derived from an EMBL/GenBank/DDBJ whole genome shotgun (WGS) entry which is preliminary data.</text>
</comment>
<dbReference type="EMBL" id="JACJIQ010000007">
    <property type="protein sequence ID" value="MBA9077519.1"/>
    <property type="molecule type" value="Genomic_DNA"/>
</dbReference>
<keyword evidence="1" id="KW-0472">Membrane</keyword>
<accession>A0A839GL34</accession>
<protein>
    <submittedName>
        <fullName evidence="2">Uncharacterized protein</fullName>
    </submittedName>
</protein>
<dbReference type="Proteomes" id="UP000563094">
    <property type="component" value="Unassembled WGS sequence"/>
</dbReference>
<reference evidence="2 3" key="1">
    <citation type="submission" date="2020-08" db="EMBL/GenBank/DDBJ databases">
        <title>Genomic Encyclopedia of Type Strains, Phase IV (KMG-IV): sequencing the most valuable type-strain genomes for metagenomic binning, comparative biology and taxonomic classification.</title>
        <authorList>
            <person name="Goeker M."/>
        </authorList>
    </citation>
    <scope>NUCLEOTIDE SEQUENCE [LARGE SCALE GENOMIC DNA]</scope>
    <source>
        <strain evidence="2 3">DSM 29854</strain>
    </source>
</reference>
<proteinExistence type="predicted"/>
<evidence type="ECO:0000313" key="3">
    <source>
        <dbReference type="Proteomes" id="UP000563094"/>
    </source>
</evidence>
<evidence type="ECO:0000313" key="2">
    <source>
        <dbReference type="EMBL" id="MBA9077519.1"/>
    </source>
</evidence>
<dbReference type="AlphaFoldDB" id="A0A839GL34"/>